<organism evidence="1 2">
    <name type="scientific">Elysia crispata</name>
    <name type="common">lettuce slug</name>
    <dbReference type="NCBI Taxonomy" id="231223"/>
    <lineage>
        <taxon>Eukaryota</taxon>
        <taxon>Metazoa</taxon>
        <taxon>Spiralia</taxon>
        <taxon>Lophotrochozoa</taxon>
        <taxon>Mollusca</taxon>
        <taxon>Gastropoda</taxon>
        <taxon>Heterobranchia</taxon>
        <taxon>Euthyneura</taxon>
        <taxon>Panpulmonata</taxon>
        <taxon>Sacoglossa</taxon>
        <taxon>Placobranchoidea</taxon>
        <taxon>Plakobranchidae</taxon>
        <taxon>Elysia</taxon>
    </lineage>
</organism>
<comment type="caution">
    <text evidence="1">The sequence shown here is derived from an EMBL/GenBank/DDBJ whole genome shotgun (WGS) entry which is preliminary data.</text>
</comment>
<sequence length="86" mass="9408">MSPVWGLSDEPTILSHDSTKDYELEILTDPKVNCKIDNYVAPDMLKTILCSSIASTWKAHVAIILAFGRNRHASVEPLAGKLLAVS</sequence>
<dbReference type="EMBL" id="JAWDGP010003094">
    <property type="protein sequence ID" value="KAK3777300.1"/>
    <property type="molecule type" value="Genomic_DNA"/>
</dbReference>
<evidence type="ECO:0000313" key="1">
    <source>
        <dbReference type="EMBL" id="KAK3777300.1"/>
    </source>
</evidence>
<protein>
    <submittedName>
        <fullName evidence="1">Uncharacterized protein</fullName>
    </submittedName>
</protein>
<dbReference type="Proteomes" id="UP001283361">
    <property type="component" value="Unassembled WGS sequence"/>
</dbReference>
<evidence type="ECO:0000313" key="2">
    <source>
        <dbReference type="Proteomes" id="UP001283361"/>
    </source>
</evidence>
<accession>A0AAE1DPB6</accession>
<keyword evidence="2" id="KW-1185">Reference proteome</keyword>
<name>A0AAE1DPB6_9GAST</name>
<reference evidence="1" key="1">
    <citation type="journal article" date="2023" name="G3 (Bethesda)">
        <title>A reference genome for the long-term kleptoplast-retaining sea slug Elysia crispata morphotype clarki.</title>
        <authorList>
            <person name="Eastman K.E."/>
            <person name="Pendleton A.L."/>
            <person name="Shaikh M.A."/>
            <person name="Suttiyut T."/>
            <person name="Ogas R."/>
            <person name="Tomko P."/>
            <person name="Gavelis G."/>
            <person name="Widhalm J.R."/>
            <person name="Wisecaver J.H."/>
        </authorList>
    </citation>
    <scope>NUCLEOTIDE SEQUENCE</scope>
    <source>
        <strain evidence="1">ECLA1</strain>
    </source>
</reference>
<gene>
    <name evidence="1" type="ORF">RRG08_017438</name>
</gene>
<dbReference type="AlphaFoldDB" id="A0AAE1DPB6"/>
<proteinExistence type="predicted"/>